<protein>
    <submittedName>
        <fullName evidence="2">Uncharacterized protein</fullName>
    </submittedName>
</protein>
<evidence type="ECO:0000313" key="2">
    <source>
        <dbReference type="EMBL" id="KAB8224653.1"/>
    </source>
</evidence>
<dbReference type="AlphaFoldDB" id="A0A5N6F6I7"/>
<feature type="chain" id="PRO_5024859232" evidence="1">
    <location>
        <begin position="22"/>
        <end position="163"/>
    </location>
</feature>
<dbReference type="EMBL" id="ML733398">
    <property type="protein sequence ID" value="KAB8224653.1"/>
    <property type="molecule type" value="Genomic_DNA"/>
</dbReference>
<keyword evidence="1" id="KW-0732">Signal</keyword>
<organism evidence="2 3">
    <name type="scientific">Aspergillus novoparasiticus</name>
    <dbReference type="NCBI Taxonomy" id="986946"/>
    <lineage>
        <taxon>Eukaryota</taxon>
        <taxon>Fungi</taxon>
        <taxon>Dikarya</taxon>
        <taxon>Ascomycota</taxon>
        <taxon>Pezizomycotina</taxon>
        <taxon>Eurotiomycetes</taxon>
        <taxon>Eurotiomycetidae</taxon>
        <taxon>Eurotiales</taxon>
        <taxon>Aspergillaceae</taxon>
        <taxon>Aspergillus</taxon>
        <taxon>Aspergillus subgen. Circumdati</taxon>
    </lineage>
</organism>
<name>A0A5N6F6I7_9EURO</name>
<evidence type="ECO:0000256" key="1">
    <source>
        <dbReference type="SAM" id="SignalP"/>
    </source>
</evidence>
<feature type="signal peptide" evidence="1">
    <location>
        <begin position="1"/>
        <end position="21"/>
    </location>
</feature>
<evidence type="ECO:0000313" key="3">
    <source>
        <dbReference type="Proteomes" id="UP000326799"/>
    </source>
</evidence>
<sequence>MTLIFFCLDMCLVILTDRVPGSDEQTFLKGIGRVFPIGMYLYLSILQLMHIKNPRYLRLIRRIPYQCPSERHPAIVAWVDHSASADRSLWKLIASAFISPIWLSRTKDPSFELYPYLLDDNYQFQVYQRNIKKEILDNHPKRQDYTQPVIRSTDSENRQIYRK</sequence>
<gene>
    <name evidence="2" type="ORF">BDV33DRAFT_165130</name>
</gene>
<dbReference type="Proteomes" id="UP000326799">
    <property type="component" value="Unassembled WGS sequence"/>
</dbReference>
<accession>A0A5N6F6I7</accession>
<reference evidence="2 3" key="1">
    <citation type="submission" date="2019-04" db="EMBL/GenBank/DDBJ databases">
        <title>Fungal friends and foes A comparative genomics study of 23 Aspergillus species from section Flavi.</title>
        <authorList>
            <consortium name="DOE Joint Genome Institute"/>
            <person name="Kjaerbolling I."/>
            <person name="Vesth T.C."/>
            <person name="Frisvad J.C."/>
            <person name="Nybo J.L."/>
            <person name="Theobald S."/>
            <person name="Kildgaard S."/>
            <person name="Petersen T.I."/>
            <person name="Kuo A."/>
            <person name="Sato A."/>
            <person name="Lyhne E.K."/>
            <person name="Kogle M.E."/>
            <person name="Wiebenga A."/>
            <person name="Kun R.S."/>
            <person name="Lubbers R.J."/>
            <person name="Makela M.R."/>
            <person name="Barry K."/>
            <person name="Chovatia M."/>
            <person name="Clum A."/>
            <person name="Daum C."/>
            <person name="Haridas S."/>
            <person name="He G."/>
            <person name="LaButti K."/>
            <person name="Lipzen A."/>
            <person name="Mondo S."/>
            <person name="Pangilinan J."/>
            <person name="Riley R."/>
            <person name="Salamov A."/>
            <person name="Simmons B.A."/>
            <person name="Magnuson J.K."/>
            <person name="Henrissat B."/>
            <person name="Mortensen U.H."/>
            <person name="Larsen T.O."/>
            <person name="De vries R.P."/>
            <person name="Grigoriev I.V."/>
            <person name="Machida M."/>
            <person name="Baker S.E."/>
            <person name="Andersen M.R."/>
        </authorList>
    </citation>
    <scope>NUCLEOTIDE SEQUENCE [LARGE SCALE GENOMIC DNA]</scope>
    <source>
        <strain evidence="2 3">CBS 126849</strain>
    </source>
</reference>
<proteinExistence type="predicted"/>
<keyword evidence="3" id="KW-1185">Reference proteome</keyword>